<dbReference type="EMBL" id="UAWG01000010">
    <property type="protein sequence ID" value="SQB59930.1"/>
    <property type="molecule type" value="Genomic_DNA"/>
</dbReference>
<sequence length="325" mass="37591">MPDISKYAVLEWSGVVFMSKKKNRNINGQITYAINKCFKEGMDKRAYKIQEGRSMGDKVFSYAEKYRLKDMAKSLQKFLKDNGRDVKYVKDIQSEDIQGYLESAKARGCTQNTIDTYANSLFKIQEAINATYGVRTNWRSEISIPVAEKAHSVDRGVNSVITREDYNKILDYAAKNRSESGYVVRLQDFLGVRVEEVARISRDNINLEDRTIKLVNTKGGRELTRDIPNDRVELVKEVLEHNYHEDRLFSIKGDSINRYLNRIEDKLGIERHSNHDIRRLIAQEKFDGYRKSGLSIKDAANKTSAWLSHGDNRNELLEKSYIKLK</sequence>
<evidence type="ECO:0000259" key="2">
    <source>
        <dbReference type="PROSITE" id="PS51898"/>
    </source>
</evidence>
<dbReference type="InterPro" id="IPR013762">
    <property type="entry name" value="Integrase-like_cat_sf"/>
</dbReference>
<dbReference type="GO" id="GO:0015074">
    <property type="term" value="P:DNA integration"/>
    <property type="evidence" value="ECO:0007669"/>
    <property type="project" value="InterPro"/>
</dbReference>
<feature type="domain" description="Tyr recombinase" evidence="2">
    <location>
        <begin position="156"/>
        <end position="325"/>
    </location>
</feature>
<evidence type="ECO:0000313" key="4">
    <source>
        <dbReference type="Proteomes" id="UP000249986"/>
    </source>
</evidence>
<dbReference type="GO" id="GO:0003677">
    <property type="term" value="F:DNA binding"/>
    <property type="evidence" value="ECO:0007669"/>
    <property type="project" value="InterPro"/>
</dbReference>
<dbReference type="InterPro" id="IPR002104">
    <property type="entry name" value="Integrase_catalytic"/>
</dbReference>
<dbReference type="GO" id="GO:0006310">
    <property type="term" value="P:DNA recombination"/>
    <property type="evidence" value="ECO:0007669"/>
    <property type="project" value="UniProtKB-KW"/>
</dbReference>
<dbReference type="AlphaFoldDB" id="A0A2X3ACI3"/>
<dbReference type="Pfam" id="PF00589">
    <property type="entry name" value="Phage_integrase"/>
    <property type="match status" value="1"/>
</dbReference>
<dbReference type="InterPro" id="IPR011010">
    <property type="entry name" value="DNA_brk_join_enz"/>
</dbReference>
<name>A0A2X3ACI3_CLOPF</name>
<protein>
    <submittedName>
        <fullName evidence="3">Phage integrase family protein</fullName>
    </submittedName>
</protein>
<dbReference type="RefSeq" id="WP_111926384.1">
    <property type="nucleotide sequence ID" value="NZ_JACOHO010000125.1"/>
</dbReference>
<dbReference type="Proteomes" id="UP000249986">
    <property type="component" value="Unassembled WGS sequence"/>
</dbReference>
<dbReference type="Gene3D" id="1.10.443.10">
    <property type="entry name" value="Intergrase catalytic core"/>
    <property type="match status" value="1"/>
</dbReference>
<accession>A0A2X3ACI3</accession>
<dbReference type="SUPFAM" id="SSF56349">
    <property type="entry name" value="DNA breaking-rejoining enzymes"/>
    <property type="match status" value="1"/>
</dbReference>
<reference evidence="3 4" key="1">
    <citation type="submission" date="2018-06" db="EMBL/GenBank/DDBJ databases">
        <authorList>
            <consortium name="Pathogen Informatics"/>
            <person name="Doyle S."/>
        </authorList>
    </citation>
    <scope>NUCLEOTIDE SEQUENCE [LARGE SCALE GENOMIC DNA]</scope>
    <source>
        <strain evidence="3 4">NCTC10719</strain>
    </source>
</reference>
<evidence type="ECO:0000256" key="1">
    <source>
        <dbReference type="ARBA" id="ARBA00023172"/>
    </source>
</evidence>
<keyword evidence="1" id="KW-0233">DNA recombination</keyword>
<dbReference type="PROSITE" id="PS51898">
    <property type="entry name" value="TYR_RECOMBINASE"/>
    <property type="match status" value="1"/>
</dbReference>
<gene>
    <name evidence="3" type="ORF">NCTC10719_01473</name>
</gene>
<organism evidence="3 4">
    <name type="scientific">Clostridium perfringens</name>
    <dbReference type="NCBI Taxonomy" id="1502"/>
    <lineage>
        <taxon>Bacteria</taxon>
        <taxon>Bacillati</taxon>
        <taxon>Bacillota</taxon>
        <taxon>Clostridia</taxon>
        <taxon>Eubacteriales</taxon>
        <taxon>Clostridiaceae</taxon>
        <taxon>Clostridium</taxon>
    </lineage>
</organism>
<proteinExistence type="predicted"/>
<evidence type="ECO:0000313" key="3">
    <source>
        <dbReference type="EMBL" id="SQB59930.1"/>
    </source>
</evidence>